<dbReference type="SUPFAM" id="SSF56436">
    <property type="entry name" value="C-type lectin-like"/>
    <property type="match status" value="1"/>
</dbReference>
<feature type="region of interest" description="Disordered" evidence="12">
    <location>
        <begin position="1"/>
        <end position="28"/>
    </location>
</feature>
<comment type="subcellular location">
    <subcellularLocation>
        <location evidence="1">Membrane</location>
        <topology evidence="1">Single-pass membrane protein</topology>
    </subcellularLocation>
</comment>
<evidence type="ECO:0000256" key="6">
    <source>
        <dbReference type="ARBA" id="ARBA00022989"/>
    </source>
</evidence>
<evidence type="ECO:0000256" key="7">
    <source>
        <dbReference type="ARBA" id="ARBA00023136"/>
    </source>
</evidence>
<keyword evidence="4" id="KW-0732">Signal</keyword>
<dbReference type="SUPFAM" id="SSF49854">
    <property type="entry name" value="Spermadhesin, CUB domain"/>
    <property type="match status" value="1"/>
</dbReference>
<feature type="domain" description="CUB" evidence="14">
    <location>
        <begin position="1176"/>
        <end position="1288"/>
    </location>
</feature>
<dbReference type="PROSITE" id="PS50963">
    <property type="entry name" value="LINK_2"/>
    <property type="match status" value="1"/>
</dbReference>
<evidence type="ECO:0000313" key="18">
    <source>
        <dbReference type="Proteomes" id="UP000288216"/>
    </source>
</evidence>
<evidence type="ECO:0000313" key="17">
    <source>
        <dbReference type="EMBL" id="GCB68481.1"/>
    </source>
</evidence>
<dbReference type="PRINTS" id="PR00258">
    <property type="entry name" value="SPERACTRCPTR"/>
</dbReference>
<comment type="similarity">
    <text evidence="2">Belongs to the DMBT1 family.</text>
</comment>
<dbReference type="EMBL" id="BFAA01001638">
    <property type="protein sequence ID" value="GCB68481.1"/>
    <property type="molecule type" value="Genomic_DNA"/>
</dbReference>
<evidence type="ECO:0000256" key="3">
    <source>
        <dbReference type="ARBA" id="ARBA00022692"/>
    </source>
</evidence>
<dbReference type="Gene3D" id="3.10.100.10">
    <property type="entry name" value="Mannose-Binding Protein A, subunit A"/>
    <property type="match status" value="1"/>
</dbReference>
<dbReference type="InterPro" id="IPR016187">
    <property type="entry name" value="CTDL_fold"/>
</dbReference>
<keyword evidence="7 13" id="KW-0472">Membrane</keyword>
<dbReference type="PROSITE" id="PS01180">
    <property type="entry name" value="CUB"/>
    <property type="match status" value="1"/>
</dbReference>
<dbReference type="Proteomes" id="UP000288216">
    <property type="component" value="Unassembled WGS sequence"/>
</dbReference>
<evidence type="ECO:0000256" key="8">
    <source>
        <dbReference type="ARBA" id="ARBA00023157"/>
    </source>
</evidence>
<dbReference type="FunFam" id="3.10.100.10:FF:000001">
    <property type="entry name" value="Hyaluronan proteoglycan link protein 1"/>
    <property type="match status" value="1"/>
</dbReference>
<feature type="disulfide bond" evidence="11">
    <location>
        <begin position="135"/>
        <end position="156"/>
    </location>
</feature>
<sequence length="1810" mass="200606">MILHRSVKVGLKKPQRVRRREDDPARGPGLLQSASTFLHFSTIVIVSPGVYRAHKMFLFLAVLVLPFLLGCVSAQGLDCVFYLSRRLSGVFHYDQRIRYSLTFVAAKLACEQDFGAVVATRDQLHTAYLAGLEGCRAGWISSGEVAYPRIHRNWNCGQNRVGIISYGVKKNLLEKWDVYCYKLDDDCSAYNKSLQLEDKTSNSKSVNLFLGVIIPSSWKNVSKKQEIAETDLTQIQNKTTLFPNAVIPSYHSENIKDLYDSENLTSISTYVTFAENSTASSIDSSEKDNVKELVKSFLTENNDKSSNSRYPLQTERDKIIAASQLGVNWAKFEMVNNLTNETKIGYYSKVKSNSTVISSEITAEMLQIWNVTVDEPLKTTKRDNDSAHKSFKPSQAPLKFKNSPTGRGIPYMRTLYQHEVTTVTHQLPKHTLLSKVNMAEAYLGSPDLTNKFQSNTHSDLTNSFLLTDQNKKFIFEGKYGGLNEMTSTKFTEPILKHSSSVYEDQQDFMVGNISLETLESAKHVANSVMTSQTVQPNMHLVTEKQKSPTQISSFTRGSTVADDKLGRAVTNTFETETSSPVISIVTPGPPSEYAINGTKDPHHQSVSKPNGNSFNILGQFPSSGSSNMVWKDEHLDAINNTHLLLDLEKSITEMSRSDKSDLPIQIERYFNEGKIGQLDTVDTKEKMILGKVVKDWTAPQLTPHTHLPASLSIASRLDNTALAEMTTIENSFHPNTLKVEDIPHHAENKQGHHLDSIRRGETTLSGTTSDYEVGLNHLLISGTGLPQSVERTIQLPISSLDVTAFPGTSAPGINVESITFKAQSFAQAAEPRVDQQGKVNIKSNIILNNDEEKSFGSRVNDGMKLYTPVTHNTGSQETVSSEKNAYEDATSEINTVQQIAYSIDHTFQPVLPVDSSVLSRFTTPFGKFQQSTGSESMESIISTGEIILQPTISSGDTRKMQNNLVPQKESLNKESHFQTHMHSLGDVQQFITPKAEDKAPVNVTTTENDLRITRKDGKDQPSVAKGTSTLQDVITTANIVEPLFRLTEKSIVQHSAEGVSEAISRKSTGTQRDQVVKGTEEAPIPKEETSQYDVTHMTDMEIFSSLDVKDVANITDPVTEFLSSAASSISPVAVQTSVAYGHLLSTLASHFVVTEIPPKQDNVHPSTSSLVTSDSCGGMMRQTEGRFQTPHYPQSYPSNMDCTWEIEAPPGHLIRLDFTSLFIEEHRTCKYDYVVVYDGKGPSKVEMGRFCGSEVPPQLQGSSNTMSITMRSDSSMELEGFSAQFSIFQIPGGYIHLVEGKNKYNGIIEIVTDGHWGGICAKQWTNRDAMVVCRQLGFNGPALATRVEVSQQDMPEAIPYIKCNGDEMTLQDCDIRRSGKCTTSERAAVICQVMESCAALKSAGFLESGVFTIDPDGLERGVDPFPVECDMISDSATGITVIGHDSEDRIRVSPCEDAGCYSRTINYNQASLDQLKSLTETSKYCEQYISLECRHIRFLKQRWGWWVSRDGHKINSWGGASTDSGKCACGENGNCALGLSTCNCDANDGVWRHDKGYLTDKTILPAQEVRFGDTRDVPVEMAFHKIGPLRCYGQGSKVSVLESCAVLKEAGFQKSQRYIIDPDGAGTGVPQFEVFCDMTSDQSTAITIVSHDSERRTRVSPCEEPGCFRREINYEAELIQLNALTRISESCEQHVKLDCRHIRFIQAGWGWWMSWDGRRMFYWGDASPDRGGCACGMTESCSVPGMLCNCDSNDHIWRTDEGTLRDKTSLPIQAVHFGDTKGAPLEMAFYTIGKFMCKGKAGTQKIYQSL</sequence>
<dbReference type="InterPro" id="IPR035914">
    <property type="entry name" value="Sperma_CUB_dom_sf"/>
</dbReference>
<feature type="disulfide bond" evidence="10">
    <location>
        <begin position="1363"/>
        <end position="1373"/>
    </location>
</feature>
<proteinExistence type="inferred from homology"/>
<keyword evidence="6 13" id="KW-1133">Transmembrane helix</keyword>
<comment type="caution">
    <text evidence="17">The sequence shown here is derived from an EMBL/GenBank/DDBJ whole genome shotgun (WGS) entry which is preliminary data.</text>
</comment>
<gene>
    <name evidence="17" type="ORF">scyTo_0005310</name>
</gene>
<dbReference type="PROSITE" id="PS50287">
    <property type="entry name" value="SRCR_2"/>
    <property type="match status" value="1"/>
</dbReference>
<dbReference type="SUPFAM" id="SSF56487">
    <property type="entry name" value="SRCR-like"/>
    <property type="match status" value="1"/>
</dbReference>
<dbReference type="FunFam" id="2.60.120.290:FF:000013">
    <property type="entry name" value="Membrane frizzled-related protein"/>
    <property type="match status" value="1"/>
</dbReference>
<comment type="caution">
    <text evidence="10">Lacks conserved residue(s) required for the propagation of feature annotation.</text>
</comment>
<evidence type="ECO:0000259" key="16">
    <source>
        <dbReference type="PROSITE" id="PS50963"/>
    </source>
</evidence>
<dbReference type="STRING" id="75743.A0A401P5Q0"/>
<keyword evidence="8 10" id="KW-1015">Disulfide bond</keyword>
<dbReference type="Gene3D" id="2.60.120.290">
    <property type="entry name" value="Spermadhesin, CUB domain"/>
    <property type="match status" value="1"/>
</dbReference>
<feature type="domain" description="Link" evidence="16">
    <location>
        <begin position="89"/>
        <end position="182"/>
    </location>
</feature>
<feature type="compositionally biased region" description="Basic residues" evidence="12">
    <location>
        <begin position="1"/>
        <end position="18"/>
    </location>
</feature>
<dbReference type="PRINTS" id="PR01265">
    <property type="entry name" value="LINKMODULE"/>
</dbReference>
<dbReference type="GO" id="GO:0005540">
    <property type="term" value="F:hyaluronic acid binding"/>
    <property type="evidence" value="ECO:0007669"/>
    <property type="project" value="InterPro"/>
</dbReference>
<keyword evidence="3 13" id="KW-0812">Transmembrane</keyword>
<evidence type="ECO:0000256" key="13">
    <source>
        <dbReference type="SAM" id="Phobius"/>
    </source>
</evidence>
<dbReference type="Gene3D" id="2.60.120.1000">
    <property type="match status" value="2"/>
</dbReference>
<dbReference type="OrthoDB" id="6350048at2759"/>
<dbReference type="FunFam" id="3.10.250.10:FF:000016">
    <property type="entry name" value="Scavenger receptor cysteine-rich protein type 12"/>
    <property type="match status" value="1"/>
</dbReference>
<dbReference type="SMART" id="SM00042">
    <property type="entry name" value="CUB"/>
    <property type="match status" value="1"/>
</dbReference>
<dbReference type="Pfam" id="PF00530">
    <property type="entry name" value="SRCR"/>
    <property type="match status" value="1"/>
</dbReference>
<dbReference type="SMART" id="SM00202">
    <property type="entry name" value="SR"/>
    <property type="match status" value="1"/>
</dbReference>
<dbReference type="Pfam" id="PF00431">
    <property type="entry name" value="CUB"/>
    <property type="match status" value="1"/>
</dbReference>
<dbReference type="Pfam" id="PF00193">
    <property type="entry name" value="Xlink"/>
    <property type="match status" value="1"/>
</dbReference>
<dbReference type="InterPro" id="IPR000538">
    <property type="entry name" value="Link_dom"/>
</dbReference>
<organism evidence="17 18">
    <name type="scientific">Scyliorhinus torazame</name>
    <name type="common">Cloudy catshark</name>
    <name type="synonym">Catulus torazame</name>
    <dbReference type="NCBI Taxonomy" id="75743"/>
    <lineage>
        <taxon>Eukaryota</taxon>
        <taxon>Metazoa</taxon>
        <taxon>Chordata</taxon>
        <taxon>Craniata</taxon>
        <taxon>Vertebrata</taxon>
        <taxon>Chondrichthyes</taxon>
        <taxon>Elasmobranchii</taxon>
        <taxon>Galeomorphii</taxon>
        <taxon>Galeoidea</taxon>
        <taxon>Carcharhiniformes</taxon>
        <taxon>Scyliorhinidae</taxon>
        <taxon>Scyliorhinus</taxon>
    </lineage>
</organism>
<evidence type="ECO:0000256" key="10">
    <source>
        <dbReference type="PROSITE-ProRule" id="PRU00196"/>
    </source>
</evidence>
<evidence type="ECO:0000256" key="12">
    <source>
        <dbReference type="SAM" id="MobiDB-lite"/>
    </source>
</evidence>
<evidence type="ECO:0008006" key="19">
    <source>
        <dbReference type="Google" id="ProtNLM"/>
    </source>
</evidence>
<evidence type="ECO:0000256" key="5">
    <source>
        <dbReference type="ARBA" id="ARBA00022737"/>
    </source>
</evidence>
<feature type="region of interest" description="Disordered" evidence="12">
    <location>
        <begin position="380"/>
        <end position="403"/>
    </location>
</feature>
<name>A0A401P5Q0_SCYTO</name>
<evidence type="ECO:0000256" key="2">
    <source>
        <dbReference type="ARBA" id="ARBA00009931"/>
    </source>
</evidence>
<keyword evidence="5" id="KW-0677">Repeat</keyword>
<dbReference type="InterPro" id="IPR000859">
    <property type="entry name" value="CUB_dom"/>
</dbReference>
<evidence type="ECO:0000256" key="11">
    <source>
        <dbReference type="PROSITE-ProRule" id="PRU00323"/>
    </source>
</evidence>
<evidence type="ECO:0000259" key="15">
    <source>
        <dbReference type="PROSITE" id="PS50287"/>
    </source>
</evidence>
<feature type="domain" description="SRCR" evidence="15">
    <location>
        <begin position="1295"/>
        <end position="1392"/>
    </location>
</feature>
<dbReference type="InterPro" id="IPR001190">
    <property type="entry name" value="SRCR"/>
</dbReference>
<dbReference type="PROSITE" id="PS00420">
    <property type="entry name" value="SRCR_1"/>
    <property type="match status" value="1"/>
</dbReference>
<keyword evidence="9" id="KW-0325">Glycoprotein</keyword>
<protein>
    <recommendedName>
        <fullName evidence="19">Deleted in malignant brain tumors 1 protein</fullName>
    </recommendedName>
</protein>
<dbReference type="SMART" id="SM00445">
    <property type="entry name" value="LINK"/>
    <property type="match status" value="1"/>
</dbReference>
<dbReference type="InterPro" id="IPR016186">
    <property type="entry name" value="C-type_lectin-like/link_sf"/>
</dbReference>
<reference evidence="17 18" key="1">
    <citation type="journal article" date="2018" name="Nat. Ecol. Evol.">
        <title>Shark genomes provide insights into elasmobranch evolution and the origin of vertebrates.</title>
        <authorList>
            <person name="Hara Y"/>
            <person name="Yamaguchi K"/>
            <person name="Onimaru K"/>
            <person name="Kadota M"/>
            <person name="Koyanagi M"/>
            <person name="Keeley SD"/>
            <person name="Tatsumi K"/>
            <person name="Tanaka K"/>
            <person name="Motone F"/>
            <person name="Kageyama Y"/>
            <person name="Nozu R"/>
            <person name="Adachi N"/>
            <person name="Nishimura O"/>
            <person name="Nakagawa R"/>
            <person name="Tanegashima C"/>
            <person name="Kiyatake I"/>
            <person name="Matsumoto R"/>
            <person name="Murakumo K"/>
            <person name="Nishida K"/>
            <person name="Terakita A"/>
            <person name="Kuratani S"/>
            <person name="Sato K"/>
            <person name="Hyodo S Kuraku.S."/>
        </authorList>
    </citation>
    <scope>NUCLEOTIDE SEQUENCE [LARGE SCALE GENOMIC DNA]</scope>
</reference>
<feature type="transmembrane region" description="Helical" evidence="13">
    <location>
        <begin position="30"/>
        <end position="50"/>
    </location>
</feature>
<dbReference type="CDD" id="cd00041">
    <property type="entry name" value="CUB"/>
    <property type="match status" value="1"/>
</dbReference>
<evidence type="ECO:0000256" key="9">
    <source>
        <dbReference type="ARBA" id="ARBA00023180"/>
    </source>
</evidence>
<feature type="transmembrane region" description="Helical" evidence="13">
    <location>
        <begin position="57"/>
        <end position="77"/>
    </location>
</feature>
<dbReference type="OMA" id="PRIHRNW"/>
<evidence type="ECO:0000256" key="1">
    <source>
        <dbReference type="ARBA" id="ARBA00004167"/>
    </source>
</evidence>
<dbReference type="GO" id="GO:0007155">
    <property type="term" value="P:cell adhesion"/>
    <property type="evidence" value="ECO:0007669"/>
    <property type="project" value="InterPro"/>
</dbReference>
<accession>A0A401P5Q0</accession>
<dbReference type="PANTHER" id="PTHR24251">
    <property type="entry name" value="OVOCHYMASE-RELATED"/>
    <property type="match status" value="1"/>
</dbReference>
<dbReference type="GO" id="GO:0016020">
    <property type="term" value="C:membrane"/>
    <property type="evidence" value="ECO:0007669"/>
    <property type="project" value="UniProtKB-SubCell"/>
</dbReference>
<evidence type="ECO:0000259" key="14">
    <source>
        <dbReference type="PROSITE" id="PS01180"/>
    </source>
</evidence>
<dbReference type="InterPro" id="IPR036772">
    <property type="entry name" value="SRCR-like_dom_sf"/>
</dbReference>
<evidence type="ECO:0000256" key="4">
    <source>
        <dbReference type="ARBA" id="ARBA00022729"/>
    </source>
</evidence>
<keyword evidence="18" id="KW-1185">Reference proteome</keyword>